<dbReference type="HOGENOM" id="CLU_173195_1_1_12"/>
<keyword evidence="2" id="KW-1185">Reference proteome</keyword>
<proteinExistence type="predicted"/>
<dbReference type="PATRIC" id="fig|1125699.3.peg.80"/>
<evidence type="ECO:0000313" key="1">
    <source>
        <dbReference type="EMBL" id="EPF32092.1"/>
    </source>
</evidence>
<organism evidence="1 2">
    <name type="scientific">Treponema maltophilum ATCC 51939</name>
    <dbReference type="NCBI Taxonomy" id="1125699"/>
    <lineage>
        <taxon>Bacteria</taxon>
        <taxon>Pseudomonadati</taxon>
        <taxon>Spirochaetota</taxon>
        <taxon>Spirochaetia</taxon>
        <taxon>Spirochaetales</taxon>
        <taxon>Treponemataceae</taxon>
        <taxon>Treponema</taxon>
    </lineage>
</organism>
<dbReference type="STRING" id="1125699.HMPREF9194_00080"/>
<name>S3KIN2_TREMA</name>
<dbReference type="Pfam" id="PF05534">
    <property type="entry name" value="HicB"/>
    <property type="match status" value="1"/>
</dbReference>
<dbReference type="AlphaFoldDB" id="S3KIN2"/>
<dbReference type="SUPFAM" id="SSF47598">
    <property type="entry name" value="Ribbon-helix-helix"/>
    <property type="match status" value="1"/>
</dbReference>
<comment type="caution">
    <text evidence="1">The sequence shown here is derived from an EMBL/GenBank/DDBJ whole genome shotgun (WGS) entry which is preliminary data.</text>
</comment>
<sequence length="81" mass="9259">MYYYMSTLSIRIPDSIHGKVKEISKTDNISINQFIASAVGEKIAALETENYLHERAKRASEQKVKKILLKIPDAPPDIRDR</sequence>
<dbReference type="InterPro" id="IPR008651">
    <property type="entry name" value="Uncharacterised_HicB"/>
</dbReference>
<dbReference type="eggNOG" id="COG4226">
    <property type="taxonomic scope" value="Bacteria"/>
</dbReference>
<accession>S3KIN2</accession>
<protein>
    <recommendedName>
        <fullName evidence="3">Toxin-antitoxin system HicB family antitoxin</fullName>
    </recommendedName>
</protein>
<dbReference type="EMBL" id="ATFF01000002">
    <property type="protein sequence ID" value="EPF32092.1"/>
    <property type="molecule type" value="Genomic_DNA"/>
</dbReference>
<gene>
    <name evidence="1" type="ORF">HMPREF9194_00080</name>
</gene>
<dbReference type="GO" id="GO:0006355">
    <property type="term" value="P:regulation of DNA-templated transcription"/>
    <property type="evidence" value="ECO:0007669"/>
    <property type="project" value="InterPro"/>
</dbReference>
<dbReference type="Proteomes" id="UP000014541">
    <property type="component" value="Unassembled WGS sequence"/>
</dbReference>
<evidence type="ECO:0008006" key="3">
    <source>
        <dbReference type="Google" id="ProtNLM"/>
    </source>
</evidence>
<dbReference type="InterPro" id="IPR010985">
    <property type="entry name" value="Ribbon_hlx_hlx"/>
</dbReference>
<evidence type="ECO:0000313" key="2">
    <source>
        <dbReference type="Proteomes" id="UP000014541"/>
    </source>
</evidence>
<reference evidence="1 2" key="1">
    <citation type="submission" date="2013-04" db="EMBL/GenBank/DDBJ databases">
        <title>The Genome Sequence of Treponema maltophilum ATCC 51939.</title>
        <authorList>
            <consortium name="The Broad Institute Genomics Platform"/>
            <person name="Earl A."/>
            <person name="Ward D."/>
            <person name="Feldgarden M."/>
            <person name="Gevers D."/>
            <person name="Leonetti C."/>
            <person name="Blanton J.M."/>
            <person name="Dewhirst F.E."/>
            <person name="Izard J."/>
            <person name="Walker B."/>
            <person name="Young S."/>
            <person name="Zeng Q."/>
            <person name="Gargeya S."/>
            <person name="Fitzgerald M."/>
            <person name="Haas B."/>
            <person name="Abouelleil A."/>
            <person name="Allen A.W."/>
            <person name="Alvarado L."/>
            <person name="Arachchi H.M."/>
            <person name="Berlin A.M."/>
            <person name="Chapman S.B."/>
            <person name="Gainer-Dewar J."/>
            <person name="Goldberg J."/>
            <person name="Griggs A."/>
            <person name="Gujja S."/>
            <person name="Hansen M."/>
            <person name="Howarth C."/>
            <person name="Imamovic A."/>
            <person name="Ireland A."/>
            <person name="Larimer J."/>
            <person name="McCowan C."/>
            <person name="Murphy C."/>
            <person name="Pearson M."/>
            <person name="Poon T.W."/>
            <person name="Priest M."/>
            <person name="Roberts A."/>
            <person name="Saif S."/>
            <person name="Shea T."/>
            <person name="Sisk P."/>
            <person name="Sykes S."/>
            <person name="Wortman J."/>
            <person name="Nusbaum C."/>
            <person name="Birren B."/>
        </authorList>
    </citation>
    <scope>NUCLEOTIDE SEQUENCE [LARGE SCALE GENOMIC DNA]</scope>
    <source>
        <strain evidence="1 2">ATCC 51939</strain>
    </source>
</reference>